<protein>
    <submittedName>
        <fullName evidence="2">Efflux RND transporter permease subunit</fullName>
    </submittedName>
</protein>
<organism evidence="2 3">
    <name type="scientific">Candidatus Methanofishera endochildressiae</name>
    <dbReference type="NCBI Taxonomy" id="2738884"/>
    <lineage>
        <taxon>Bacteria</taxon>
        <taxon>Pseudomonadati</taxon>
        <taxon>Pseudomonadota</taxon>
        <taxon>Gammaproteobacteria</taxon>
        <taxon>Candidatus Methanofishera</taxon>
    </lineage>
</organism>
<dbReference type="PANTHER" id="PTHR32063">
    <property type="match status" value="1"/>
</dbReference>
<dbReference type="InterPro" id="IPR027463">
    <property type="entry name" value="AcrB_DN_DC_subdom"/>
</dbReference>
<dbReference type="AlphaFoldDB" id="A0A7Z0SD33"/>
<dbReference type="Gene3D" id="3.30.2090.10">
    <property type="entry name" value="Multidrug efflux transporter AcrB TolC docking domain, DN and DC subdomains"/>
    <property type="match status" value="1"/>
</dbReference>
<accession>A0A7Z0SD33</accession>
<comment type="caution">
    <text evidence="2">The sequence shown here is derived from an EMBL/GenBank/DDBJ whole genome shotgun (WGS) entry which is preliminary data.</text>
</comment>
<dbReference type="InterPro" id="IPR001036">
    <property type="entry name" value="Acrflvin-R"/>
</dbReference>
<evidence type="ECO:0000256" key="1">
    <source>
        <dbReference type="SAM" id="Phobius"/>
    </source>
</evidence>
<dbReference type="PRINTS" id="PR00702">
    <property type="entry name" value="ACRIFLAVINRP"/>
</dbReference>
<dbReference type="Gene3D" id="3.30.70.1320">
    <property type="entry name" value="Multidrug efflux transporter AcrB pore domain like"/>
    <property type="match status" value="1"/>
</dbReference>
<dbReference type="GO" id="GO:0042910">
    <property type="term" value="F:xenobiotic transmembrane transporter activity"/>
    <property type="evidence" value="ECO:0007669"/>
    <property type="project" value="TreeGrafter"/>
</dbReference>
<evidence type="ECO:0000313" key="3">
    <source>
        <dbReference type="Proteomes" id="UP000537890"/>
    </source>
</evidence>
<dbReference type="GO" id="GO:0005886">
    <property type="term" value="C:plasma membrane"/>
    <property type="evidence" value="ECO:0007669"/>
    <property type="project" value="TreeGrafter"/>
</dbReference>
<reference evidence="2 3" key="1">
    <citation type="submission" date="2020-05" db="EMBL/GenBank/DDBJ databases">
        <title>Horizontal transmission and recombination maintain forever young bacterial symbiont genomes.</title>
        <authorList>
            <person name="Russell S.L."/>
            <person name="Pepper-Tunick E."/>
            <person name="Svedberg J."/>
            <person name="Byrne A."/>
            <person name="Ruelas Castillo J."/>
            <person name="Vollmers C."/>
            <person name="Beinart R.A."/>
            <person name="Corbett-Detig R."/>
        </authorList>
    </citation>
    <scope>NUCLEOTIDE SEQUENCE [LARGE SCALE GENOMIC DNA]</scope>
    <source>
        <strain evidence="2">4727-3</strain>
    </source>
</reference>
<feature type="transmembrane region" description="Helical" evidence="1">
    <location>
        <begin position="220"/>
        <end position="237"/>
    </location>
</feature>
<feature type="transmembrane region" description="Helical" evidence="1">
    <location>
        <begin position="143"/>
        <end position="164"/>
    </location>
</feature>
<gene>
    <name evidence="2" type="ORF">H0A75_00860</name>
</gene>
<name>A0A7Z0SD33_9GAMM</name>
<dbReference type="EMBL" id="JACCHS010000006">
    <property type="protein sequence ID" value="NYT46464.1"/>
    <property type="molecule type" value="Genomic_DNA"/>
</dbReference>
<feature type="transmembrane region" description="Helical" evidence="1">
    <location>
        <begin position="118"/>
        <end position="137"/>
    </location>
</feature>
<proteinExistence type="predicted"/>
<dbReference type="Pfam" id="PF00873">
    <property type="entry name" value="ACR_tran"/>
    <property type="match status" value="1"/>
</dbReference>
<sequence length="268" mass="29566">MPPDGQAFVFQLNALGRLETVEQFENIVIRANQDGSVVRVVDVARVELGSEDYSWSTELDGNPTAALAVYQLANANSIHIAKKIRAAMSDLEKHFPEDMQWEVHYDTTRFIAESTREVIITLIEAILLVMLVVFVFLQNFRSTLIPTIAIPVSLIGTMAFMLAFGFSINTLSLLGLVVAVALVVDDAIVVVENVNRHLESGETDMQKVTEQAMAEVRGPVIATTIVLMAVFVPVSFIPGMTGQLYNQFALTLPYQSAYLDLFSHFKPG</sequence>
<feature type="transmembrane region" description="Helical" evidence="1">
    <location>
        <begin position="171"/>
        <end position="191"/>
    </location>
</feature>
<keyword evidence="1" id="KW-1133">Transmembrane helix</keyword>
<dbReference type="SUPFAM" id="SSF82714">
    <property type="entry name" value="Multidrug efflux transporter AcrB TolC docking domain, DN and DC subdomains"/>
    <property type="match status" value="1"/>
</dbReference>
<evidence type="ECO:0000313" key="2">
    <source>
        <dbReference type="EMBL" id="NYT46464.1"/>
    </source>
</evidence>
<dbReference type="SUPFAM" id="SSF82866">
    <property type="entry name" value="Multidrug efflux transporter AcrB transmembrane domain"/>
    <property type="match status" value="1"/>
</dbReference>
<dbReference type="Proteomes" id="UP000537890">
    <property type="component" value="Unassembled WGS sequence"/>
</dbReference>
<keyword evidence="1" id="KW-0472">Membrane</keyword>
<keyword evidence="1" id="KW-0812">Transmembrane</keyword>
<dbReference type="PANTHER" id="PTHR32063:SF11">
    <property type="entry name" value="CATION OR DRUG EFFLUX SYSTEM PROTEIN"/>
    <property type="match status" value="1"/>
</dbReference>
<dbReference type="Gene3D" id="1.20.1640.10">
    <property type="entry name" value="Multidrug efflux transporter AcrB transmembrane domain"/>
    <property type="match status" value="1"/>
</dbReference>